<evidence type="ECO:0000256" key="7">
    <source>
        <dbReference type="ARBA" id="ARBA00053401"/>
    </source>
</evidence>
<keyword evidence="6 10" id="KW-0143">Chaperone</keyword>
<evidence type="ECO:0000256" key="8">
    <source>
        <dbReference type="ARBA" id="ARBA00072274"/>
    </source>
</evidence>
<evidence type="ECO:0000256" key="5">
    <source>
        <dbReference type="ARBA" id="ARBA00023016"/>
    </source>
</evidence>
<dbReference type="AlphaFoldDB" id="A0A1S2MBH6"/>
<dbReference type="SUPFAM" id="SSF58014">
    <property type="entry name" value="Coiled-coil domain of nucleotide exchange factor GrpE"/>
    <property type="match status" value="1"/>
</dbReference>
<dbReference type="GO" id="GO:0005737">
    <property type="term" value="C:cytoplasm"/>
    <property type="evidence" value="ECO:0007669"/>
    <property type="project" value="UniProtKB-SubCell"/>
</dbReference>
<dbReference type="InterPro" id="IPR009012">
    <property type="entry name" value="GrpE_head"/>
</dbReference>
<evidence type="ECO:0000256" key="9">
    <source>
        <dbReference type="ARBA" id="ARBA00076414"/>
    </source>
</evidence>
<evidence type="ECO:0000256" key="11">
    <source>
        <dbReference type="RuleBase" id="RU000639"/>
    </source>
</evidence>
<gene>
    <name evidence="10" type="primary">grpE</name>
    <name evidence="14" type="ORF">BKP45_05440</name>
</gene>
<dbReference type="HAMAP" id="MF_01151">
    <property type="entry name" value="GrpE"/>
    <property type="match status" value="1"/>
</dbReference>
<evidence type="ECO:0000256" key="13">
    <source>
        <dbReference type="SAM" id="MobiDB-lite"/>
    </source>
</evidence>
<organism evidence="14 15">
    <name type="scientific">Anaerobacillus alkalidiazotrophicus</name>
    <dbReference type="NCBI Taxonomy" id="472963"/>
    <lineage>
        <taxon>Bacteria</taxon>
        <taxon>Bacillati</taxon>
        <taxon>Bacillota</taxon>
        <taxon>Bacilli</taxon>
        <taxon>Bacillales</taxon>
        <taxon>Bacillaceae</taxon>
        <taxon>Anaerobacillus</taxon>
    </lineage>
</organism>
<reference evidence="14 15" key="1">
    <citation type="submission" date="2016-10" db="EMBL/GenBank/DDBJ databases">
        <title>Draft genome sequences of four alkaliphilic bacteria belonging to the Anaerobacillus genus.</title>
        <authorList>
            <person name="Bassil N.M."/>
            <person name="Lloyd J.R."/>
        </authorList>
    </citation>
    <scope>NUCLEOTIDE SEQUENCE [LARGE SCALE GENOMIC DNA]</scope>
    <source>
        <strain evidence="14 15">DSM 22531</strain>
    </source>
</reference>
<proteinExistence type="inferred from homology"/>
<dbReference type="InterPro" id="IPR013805">
    <property type="entry name" value="GrpE_CC"/>
</dbReference>
<evidence type="ECO:0000256" key="2">
    <source>
        <dbReference type="ARBA" id="ARBA00009054"/>
    </source>
</evidence>
<evidence type="ECO:0000313" key="14">
    <source>
        <dbReference type="EMBL" id="OIJ22118.1"/>
    </source>
</evidence>
<comment type="similarity">
    <text evidence="2 10 12">Belongs to the GrpE family.</text>
</comment>
<dbReference type="InterPro" id="IPR000740">
    <property type="entry name" value="GrpE"/>
</dbReference>
<dbReference type="NCBIfam" id="NF010738">
    <property type="entry name" value="PRK14140.1"/>
    <property type="match status" value="1"/>
</dbReference>
<evidence type="ECO:0000256" key="6">
    <source>
        <dbReference type="ARBA" id="ARBA00023186"/>
    </source>
</evidence>
<dbReference type="EMBL" id="MLQS01000001">
    <property type="protein sequence ID" value="OIJ22118.1"/>
    <property type="molecule type" value="Genomic_DNA"/>
</dbReference>
<dbReference type="GO" id="GO:0051087">
    <property type="term" value="F:protein-folding chaperone binding"/>
    <property type="evidence" value="ECO:0007669"/>
    <property type="project" value="InterPro"/>
</dbReference>
<comment type="function">
    <text evidence="7 10 11">Participates actively in the response to hyperosmotic and heat shock by preventing the aggregation of stress-denatured proteins, in association with DnaK and GrpE. It is the nucleotide exchange factor for DnaK and may function as a thermosensor. Unfolded proteins bind initially to DnaJ; upon interaction with the DnaJ-bound protein, DnaK hydrolyzes its bound ATP, resulting in the formation of a stable complex. GrpE releases ADP from DnaK; ATP binding to DnaK triggers the release of the substrate protein, thus completing the reaction cycle. Several rounds of ATP-dependent interactions between DnaJ, DnaK and GrpE are required for fully efficient folding.</text>
</comment>
<dbReference type="PRINTS" id="PR00773">
    <property type="entry name" value="GRPEPROTEIN"/>
</dbReference>
<evidence type="ECO:0000256" key="3">
    <source>
        <dbReference type="ARBA" id="ARBA00011738"/>
    </source>
</evidence>
<keyword evidence="15" id="KW-1185">Reference proteome</keyword>
<dbReference type="FunFam" id="2.30.22.10:FF:000001">
    <property type="entry name" value="Protein GrpE"/>
    <property type="match status" value="1"/>
</dbReference>
<evidence type="ECO:0000313" key="15">
    <source>
        <dbReference type="Proteomes" id="UP000180057"/>
    </source>
</evidence>
<evidence type="ECO:0000256" key="4">
    <source>
        <dbReference type="ARBA" id="ARBA00022490"/>
    </source>
</evidence>
<dbReference type="PANTHER" id="PTHR21237">
    <property type="entry name" value="GRPE PROTEIN"/>
    <property type="match status" value="1"/>
</dbReference>
<keyword evidence="5 10" id="KW-0346">Stress response</keyword>
<protein>
    <recommendedName>
        <fullName evidence="8 10">Protein GrpE</fullName>
    </recommendedName>
    <alternativeName>
        <fullName evidence="9 10">HSP-70 cofactor</fullName>
    </alternativeName>
</protein>
<dbReference type="GO" id="GO:0051082">
    <property type="term" value="F:unfolded protein binding"/>
    <property type="evidence" value="ECO:0007669"/>
    <property type="project" value="TreeGrafter"/>
</dbReference>
<comment type="subunit">
    <text evidence="3 10">Homodimer.</text>
</comment>
<comment type="subcellular location">
    <subcellularLocation>
        <location evidence="1 10">Cytoplasm</location>
    </subcellularLocation>
</comment>
<dbReference type="CDD" id="cd00446">
    <property type="entry name" value="GrpE"/>
    <property type="match status" value="1"/>
</dbReference>
<evidence type="ECO:0000256" key="1">
    <source>
        <dbReference type="ARBA" id="ARBA00004496"/>
    </source>
</evidence>
<evidence type="ECO:0000256" key="12">
    <source>
        <dbReference type="RuleBase" id="RU004478"/>
    </source>
</evidence>
<accession>A0A1S2MBH6</accession>
<dbReference type="PANTHER" id="PTHR21237:SF23">
    <property type="entry name" value="GRPE PROTEIN HOMOLOG, MITOCHONDRIAL"/>
    <property type="match status" value="1"/>
</dbReference>
<sequence length="194" mass="22499">MKELDRAEQELEQQTKEDVVVEVENDNDAQQGDDLKDEEVTLSEEELRIQDLETQVKELNDRLLRVQADYDNFRRRTRQEKEAAAKYRSQSLLEELIPAIDNFDRALGVNAESDEAKSIQQGMEMVYRQLTEALKNEGLEVIAAVGQDFDPHYHQAVMQVESEDYQPNVVVEELQKGYKLKDRVIRPSMVKVSQ</sequence>
<dbReference type="PROSITE" id="PS01071">
    <property type="entry name" value="GRPE"/>
    <property type="match status" value="1"/>
</dbReference>
<keyword evidence="4 10" id="KW-0963">Cytoplasm</keyword>
<dbReference type="STRING" id="472963.BKP45_05440"/>
<dbReference type="Proteomes" id="UP000180057">
    <property type="component" value="Unassembled WGS sequence"/>
</dbReference>
<dbReference type="GO" id="GO:0006457">
    <property type="term" value="P:protein folding"/>
    <property type="evidence" value="ECO:0007669"/>
    <property type="project" value="InterPro"/>
</dbReference>
<feature type="compositionally biased region" description="Basic and acidic residues" evidence="13">
    <location>
        <begin position="1"/>
        <end position="19"/>
    </location>
</feature>
<comment type="caution">
    <text evidence="14">The sequence shown here is derived from an EMBL/GenBank/DDBJ whole genome shotgun (WGS) entry which is preliminary data.</text>
</comment>
<dbReference type="RefSeq" id="WP_071388683.1">
    <property type="nucleotide sequence ID" value="NZ_MLQS01000001.1"/>
</dbReference>
<dbReference type="Gene3D" id="2.30.22.10">
    <property type="entry name" value="Head domain of nucleotide exchange factor GrpE"/>
    <property type="match status" value="1"/>
</dbReference>
<dbReference type="Pfam" id="PF01025">
    <property type="entry name" value="GrpE"/>
    <property type="match status" value="1"/>
</dbReference>
<name>A0A1S2MBH6_9BACI</name>
<dbReference type="GO" id="GO:0000774">
    <property type="term" value="F:adenyl-nucleotide exchange factor activity"/>
    <property type="evidence" value="ECO:0007669"/>
    <property type="project" value="InterPro"/>
</dbReference>
<dbReference type="Gene3D" id="3.90.20.20">
    <property type="match status" value="1"/>
</dbReference>
<dbReference type="SUPFAM" id="SSF51064">
    <property type="entry name" value="Head domain of nucleotide exchange factor GrpE"/>
    <property type="match status" value="1"/>
</dbReference>
<evidence type="ECO:0000256" key="10">
    <source>
        <dbReference type="HAMAP-Rule" id="MF_01151"/>
    </source>
</evidence>
<dbReference type="GO" id="GO:0042803">
    <property type="term" value="F:protein homodimerization activity"/>
    <property type="evidence" value="ECO:0007669"/>
    <property type="project" value="InterPro"/>
</dbReference>
<feature type="region of interest" description="Disordered" evidence="13">
    <location>
        <begin position="1"/>
        <end position="42"/>
    </location>
</feature>